<gene>
    <name evidence="1" type="ORF">M513_04688</name>
</gene>
<evidence type="ECO:0000313" key="1">
    <source>
        <dbReference type="EMBL" id="KFD54345.1"/>
    </source>
</evidence>
<proteinExistence type="predicted"/>
<evidence type="ECO:0000313" key="2">
    <source>
        <dbReference type="Proteomes" id="UP000030764"/>
    </source>
</evidence>
<accession>A0A085MAU9</accession>
<dbReference type="EMBL" id="KL363208">
    <property type="protein sequence ID" value="KFD54345.1"/>
    <property type="molecule type" value="Genomic_DNA"/>
</dbReference>
<sequence>MESIVATFLTYRFEQSAGYQSTALLIRRALPRPSMSFFNARISPTKPLKPKIHLQLIRSCSTPNSTRLRVGVFSTGCYNETPQFFRSDSSFPDIIQN</sequence>
<reference evidence="1 2" key="1">
    <citation type="journal article" date="2014" name="Nat. Genet.">
        <title>Genome and transcriptome of the porcine whipworm Trichuris suis.</title>
        <authorList>
            <person name="Jex A.R."/>
            <person name="Nejsum P."/>
            <person name="Schwarz E.M."/>
            <person name="Hu L."/>
            <person name="Young N.D."/>
            <person name="Hall R.S."/>
            <person name="Korhonen P.K."/>
            <person name="Liao S."/>
            <person name="Thamsborg S."/>
            <person name="Xia J."/>
            <person name="Xu P."/>
            <person name="Wang S."/>
            <person name="Scheerlinck J.P."/>
            <person name="Hofmann A."/>
            <person name="Sternberg P.W."/>
            <person name="Wang J."/>
            <person name="Gasser R.B."/>
        </authorList>
    </citation>
    <scope>NUCLEOTIDE SEQUENCE [LARGE SCALE GENOMIC DNA]</scope>
    <source>
        <strain evidence="1">DCEP-RM93M</strain>
    </source>
</reference>
<organism evidence="1 2">
    <name type="scientific">Trichuris suis</name>
    <name type="common">pig whipworm</name>
    <dbReference type="NCBI Taxonomy" id="68888"/>
    <lineage>
        <taxon>Eukaryota</taxon>
        <taxon>Metazoa</taxon>
        <taxon>Ecdysozoa</taxon>
        <taxon>Nematoda</taxon>
        <taxon>Enoplea</taxon>
        <taxon>Dorylaimia</taxon>
        <taxon>Trichinellida</taxon>
        <taxon>Trichuridae</taxon>
        <taxon>Trichuris</taxon>
    </lineage>
</organism>
<protein>
    <submittedName>
        <fullName evidence="1">Uncharacterized protein</fullName>
    </submittedName>
</protein>
<keyword evidence="2" id="KW-1185">Reference proteome</keyword>
<name>A0A085MAU9_9BILA</name>
<dbReference type="Proteomes" id="UP000030764">
    <property type="component" value="Unassembled WGS sequence"/>
</dbReference>
<dbReference type="AlphaFoldDB" id="A0A085MAU9"/>